<gene>
    <name evidence="3" type="ORF">BTMF_LOCUS15868</name>
</gene>
<keyword evidence="2" id="KW-0812">Transmembrane</keyword>
<feature type="region of interest" description="Disordered" evidence="1">
    <location>
        <begin position="97"/>
        <end position="118"/>
    </location>
</feature>
<proteinExistence type="predicted"/>
<name>A0A0R3RCY2_9BILA</name>
<evidence type="ECO:0000313" key="3">
    <source>
        <dbReference type="EMBL" id="VDO56208.1"/>
    </source>
</evidence>
<evidence type="ECO:0000313" key="5">
    <source>
        <dbReference type="WBParaSite" id="BTMF_0001790501-mRNA-1"/>
    </source>
</evidence>
<dbReference type="Proteomes" id="UP000280834">
    <property type="component" value="Unassembled WGS sequence"/>
</dbReference>
<dbReference type="WBParaSite" id="BTMF_0001790501-mRNA-1">
    <property type="protein sequence ID" value="BTMF_0001790501-mRNA-1"/>
    <property type="gene ID" value="BTMF_0001790501"/>
</dbReference>
<organism evidence="5">
    <name type="scientific">Brugia timori</name>
    <dbReference type="NCBI Taxonomy" id="42155"/>
    <lineage>
        <taxon>Eukaryota</taxon>
        <taxon>Metazoa</taxon>
        <taxon>Ecdysozoa</taxon>
        <taxon>Nematoda</taxon>
        <taxon>Chromadorea</taxon>
        <taxon>Rhabditida</taxon>
        <taxon>Spirurina</taxon>
        <taxon>Spiruromorpha</taxon>
        <taxon>Filarioidea</taxon>
        <taxon>Onchocercidae</taxon>
        <taxon>Brugia</taxon>
    </lineage>
</organism>
<evidence type="ECO:0000313" key="4">
    <source>
        <dbReference type="Proteomes" id="UP000280834"/>
    </source>
</evidence>
<keyword evidence="4" id="KW-1185">Reference proteome</keyword>
<evidence type="ECO:0000256" key="2">
    <source>
        <dbReference type="SAM" id="Phobius"/>
    </source>
</evidence>
<keyword evidence="2" id="KW-1133">Transmembrane helix</keyword>
<feature type="transmembrane region" description="Helical" evidence="2">
    <location>
        <begin position="37"/>
        <end position="61"/>
    </location>
</feature>
<reference evidence="5" key="1">
    <citation type="submission" date="2017-02" db="UniProtKB">
        <authorList>
            <consortium name="WormBaseParasite"/>
        </authorList>
    </citation>
    <scope>IDENTIFICATION</scope>
</reference>
<reference evidence="3 4" key="2">
    <citation type="submission" date="2018-11" db="EMBL/GenBank/DDBJ databases">
        <authorList>
            <consortium name="Pathogen Informatics"/>
        </authorList>
    </citation>
    <scope>NUCLEOTIDE SEQUENCE [LARGE SCALE GENOMIC DNA]</scope>
</reference>
<sequence length="118" mass="13006">IDVEWRSFGEGQFQSVLSDGNDSSSSLSSTTSQMNTMLYGVCLTGFILIGVIVFILIYKLIKQNKNNDEKKSPIHYNSSTVLLSATKAIGSTPQLYEDMPTRRDSCDDGQSELLISSK</sequence>
<dbReference type="EMBL" id="UZAG01023269">
    <property type="protein sequence ID" value="VDO56208.1"/>
    <property type="molecule type" value="Genomic_DNA"/>
</dbReference>
<protein>
    <submittedName>
        <fullName evidence="5">Neurexin-3-beta</fullName>
    </submittedName>
</protein>
<accession>A0A0R3RCY2</accession>
<dbReference type="AlphaFoldDB" id="A0A0R3RCY2"/>
<evidence type="ECO:0000256" key="1">
    <source>
        <dbReference type="SAM" id="MobiDB-lite"/>
    </source>
</evidence>
<keyword evidence="2" id="KW-0472">Membrane</keyword>
<dbReference type="STRING" id="42155.A0A0R3RCY2"/>